<evidence type="ECO:0000313" key="3">
    <source>
        <dbReference type="Proteomes" id="UP000275951"/>
    </source>
</evidence>
<sequence length="124" mass="13834">MTTTPAENLTDEQLFKLFREQIERDDNLLRELVALRKILGLSQADLARLMETDQGYISRLETGSLNPRVRALREYAAALGAEIHHTVRQFAALRNKPVVASAHQIRAWGSATATTTRVYASKGA</sequence>
<dbReference type="PROSITE" id="PS50943">
    <property type="entry name" value="HTH_CROC1"/>
    <property type="match status" value="1"/>
</dbReference>
<name>A0A3Q9GHT9_9ACTO</name>
<dbReference type="RefSeq" id="WP_126919825.1">
    <property type="nucleotide sequence ID" value="NZ_CP033905.1"/>
</dbReference>
<dbReference type="SMART" id="SM00530">
    <property type="entry name" value="HTH_XRE"/>
    <property type="match status" value="1"/>
</dbReference>
<evidence type="ECO:0000313" key="2">
    <source>
        <dbReference type="EMBL" id="AZR06340.1"/>
    </source>
</evidence>
<dbReference type="GO" id="GO:0003677">
    <property type="term" value="F:DNA binding"/>
    <property type="evidence" value="ECO:0007669"/>
    <property type="project" value="InterPro"/>
</dbReference>
<organism evidence="2 3">
    <name type="scientific">Trueperella pyogenes</name>
    <dbReference type="NCBI Taxonomy" id="1661"/>
    <lineage>
        <taxon>Bacteria</taxon>
        <taxon>Bacillati</taxon>
        <taxon>Actinomycetota</taxon>
        <taxon>Actinomycetes</taxon>
        <taxon>Actinomycetales</taxon>
        <taxon>Actinomycetaceae</taxon>
        <taxon>Trueperella</taxon>
    </lineage>
</organism>
<feature type="domain" description="HTH cro/C1-type" evidence="1">
    <location>
        <begin position="32"/>
        <end position="90"/>
    </location>
</feature>
<protein>
    <submittedName>
        <fullName evidence="2">Helix-turn-helix domain-containing protein</fullName>
    </submittedName>
</protein>
<dbReference type="InterPro" id="IPR001387">
    <property type="entry name" value="Cro/C1-type_HTH"/>
</dbReference>
<dbReference type="Gene3D" id="1.10.260.40">
    <property type="entry name" value="lambda repressor-like DNA-binding domains"/>
    <property type="match status" value="1"/>
</dbReference>
<dbReference type="SUPFAM" id="SSF47413">
    <property type="entry name" value="lambda repressor-like DNA-binding domains"/>
    <property type="match status" value="1"/>
</dbReference>
<dbReference type="Proteomes" id="UP000275951">
    <property type="component" value="Chromosome"/>
</dbReference>
<dbReference type="Pfam" id="PF01381">
    <property type="entry name" value="HTH_3"/>
    <property type="match status" value="1"/>
</dbReference>
<dbReference type="AlphaFoldDB" id="A0A3Q9GHT9"/>
<dbReference type="CDD" id="cd00093">
    <property type="entry name" value="HTH_XRE"/>
    <property type="match status" value="1"/>
</dbReference>
<dbReference type="EMBL" id="CP033905">
    <property type="protein sequence ID" value="AZR06340.1"/>
    <property type="molecule type" value="Genomic_DNA"/>
</dbReference>
<proteinExistence type="predicted"/>
<gene>
    <name evidence="2" type="ORF">EBQ10_02895</name>
</gene>
<accession>A0A3Q9GHT9</accession>
<reference evidence="2 3" key="1">
    <citation type="submission" date="2018-11" db="EMBL/GenBank/DDBJ databases">
        <title>Multidrug-resistant genes are associated with an 42-kb island TGI1 carrying a complex class 1 integron in a Trueperella pyogenes.</title>
        <authorList>
            <person name="Dong W."/>
        </authorList>
    </citation>
    <scope>NUCLEOTIDE SEQUENCE [LARGE SCALE GENOMIC DNA]</scope>
    <source>
        <strain evidence="2 3">TP4</strain>
    </source>
</reference>
<dbReference type="InterPro" id="IPR010982">
    <property type="entry name" value="Lambda_DNA-bd_dom_sf"/>
</dbReference>
<evidence type="ECO:0000259" key="1">
    <source>
        <dbReference type="PROSITE" id="PS50943"/>
    </source>
</evidence>